<dbReference type="PROSITE" id="PS50294">
    <property type="entry name" value="WD_REPEATS_REGION"/>
    <property type="match status" value="3"/>
</dbReference>
<dbReference type="InterPro" id="IPR020472">
    <property type="entry name" value="WD40_PAC1"/>
</dbReference>
<dbReference type="PROSITE" id="PS00678">
    <property type="entry name" value="WD_REPEATS_1"/>
    <property type="match status" value="2"/>
</dbReference>
<protein>
    <recommendedName>
        <fullName evidence="4">Actin-interacting protein 1</fullName>
    </recommendedName>
</protein>
<dbReference type="PANTHER" id="PTHR19856">
    <property type="entry name" value="WD-REPEATCONTAINING PROTEIN WDR1"/>
    <property type="match status" value="1"/>
</dbReference>
<keyword evidence="7" id="KW-1185">Reference proteome</keyword>
<dbReference type="SMART" id="SM00320">
    <property type="entry name" value="WD40"/>
    <property type="match status" value="10"/>
</dbReference>
<evidence type="ECO:0000256" key="4">
    <source>
        <dbReference type="ARBA" id="ARBA00067845"/>
    </source>
</evidence>
<dbReference type="InterPro" id="IPR015943">
    <property type="entry name" value="WD40/YVTN_repeat-like_dom_sf"/>
</dbReference>
<feature type="repeat" description="WD" evidence="5">
    <location>
        <begin position="185"/>
        <end position="226"/>
    </location>
</feature>
<organism evidence="6 7">
    <name type="scientific">Meganyctiphanes norvegica</name>
    <name type="common">Northern krill</name>
    <name type="synonym">Thysanopoda norvegica</name>
    <dbReference type="NCBI Taxonomy" id="48144"/>
    <lineage>
        <taxon>Eukaryota</taxon>
        <taxon>Metazoa</taxon>
        <taxon>Ecdysozoa</taxon>
        <taxon>Arthropoda</taxon>
        <taxon>Crustacea</taxon>
        <taxon>Multicrustacea</taxon>
        <taxon>Malacostraca</taxon>
        <taxon>Eumalacostraca</taxon>
        <taxon>Eucarida</taxon>
        <taxon>Euphausiacea</taxon>
        <taxon>Euphausiidae</taxon>
        <taxon>Meganyctiphanes</taxon>
    </lineage>
</organism>
<dbReference type="GO" id="GO:0030833">
    <property type="term" value="P:regulation of actin filament polymerization"/>
    <property type="evidence" value="ECO:0007669"/>
    <property type="project" value="UniProtKB-ARBA"/>
</dbReference>
<dbReference type="PANTHER" id="PTHR19856:SF0">
    <property type="entry name" value="WD REPEAT-CONTAINING PROTEIN 1"/>
    <property type="match status" value="1"/>
</dbReference>
<evidence type="ECO:0000256" key="3">
    <source>
        <dbReference type="ARBA" id="ARBA00038366"/>
    </source>
</evidence>
<comment type="similarity">
    <text evidence="3">Belongs to the WD repeat AIP1 family.</text>
</comment>
<gene>
    <name evidence="6" type="ORF">MNOR_LOCUS28930</name>
</gene>
<sequence>MVSITKPWYMALKLHRVPSVLLEAQLQQRRILSLFSTGYRISELHACNFQGVYRDYTEPLPMPVFPTSSHIASLPNNHGKIRIWDTVNPEHILKAEYQPLGGCIRDIAWSHDSQRIVVAGDGNEKYAHAFMMDSGASVKGDFSGHSKCINSVDWKGTRPFRIITGSEDNSSAFYEGPPFVFKCTKQDHTKYVQSVRYAPDGTKYATGGFDGKIFVYEGKDGSLIKELGSPAHKGGIYAVSWSPDSKQLLSASGDKSCKVWDVETGNMAADFVMGKEIEDQQVSCIWAGKHLISVGLNGFLNYLDPANPGKPSKVIKGHNKPITRAALTADKCQLYSTAVDGTVIVWDIKTGSNDRISGKGHGNQVTGLAIHDKTVYTCGIDDSVKLIDSVEGAYNGKSISLGTQPRHMVSTEDGVIVVTLKEIVVISGDQKTVGFPVDYEPMSVAVLKAGSSTEVAVGGADNKVHIYNFNGETFTEKKVLDHGGGVTDVSYSPDARYLVACDTYRKVIVYTLPDYAKFNKVEWGFHNARINSVAWSPDCSMVASGSLDTMIIIWSMKEHSKHIIIKKSHPQSQVTALSWLDDGKLISTGHDGLVKTWSVKF</sequence>
<dbReference type="FunFam" id="2.130.10.10:FF:000167">
    <property type="entry name" value="Actin-interacting protein 1"/>
    <property type="match status" value="1"/>
</dbReference>
<dbReference type="CDD" id="cd00200">
    <property type="entry name" value="WD40"/>
    <property type="match status" value="2"/>
</dbReference>
<reference evidence="6 7" key="1">
    <citation type="submission" date="2024-05" db="EMBL/GenBank/DDBJ databases">
        <authorList>
            <person name="Wallberg A."/>
        </authorList>
    </citation>
    <scope>NUCLEOTIDE SEQUENCE [LARGE SCALE GENOMIC DNA]</scope>
</reference>
<feature type="repeat" description="WD" evidence="5">
    <location>
        <begin position="526"/>
        <end position="557"/>
    </location>
</feature>
<dbReference type="GO" id="GO:0040011">
    <property type="term" value="P:locomotion"/>
    <property type="evidence" value="ECO:0007669"/>
    <property type="project" value="TreeGrafter"/>
</dbReference>
<dbReference type="GO" id="GO:0030834">
    <property type="term" value="P:regulation of actin filament depolymerization"/>
    <property type="evidence" value="ECO:0007669"/>
    <property type="project" value="UniProtKB-ARBA"/>
</dbReference>
<keyword evidence="1 5" id="KW-0853">WD repeat</keyword>
<dbReference type="InterPro" id="IPR019775">
    <property type="entry name" value="WD40_repeat_CS"/>
</dbReference>
<evidence type="ECO:0000256" key="5">
    <source>
        <dbReference type="PROSITE-ProRule" id="PRU00221"/>
    </source>
</evidence>
<dbReference type="InterPro" id="IPR001680">
    <property type="entry name" value="WD40_rpt"/>
</dbReference>
<dbReference type="EMBL" id="CAXKWB010032736">
    <property type="protein sequence ID" value="CAL4141804.1"/>
    <property type="molecule type" value="Genomic_DNA"/>
</dbReference>
<name>A0AAV2RXS0_MEGNR</name>
<dbReference type="PRINTS" id="PR00320">
    <property type="entry name" value="GPROTEINBRPT"/>
</dbReference>
<dbReference type="SUPFAM" id="SSF50978">
    <property type="entry name" value="WD40 repeat-like"/>
    <property type="match status" value="1"/>
</dbReference>
<dbReference type="GO" id="GO:0030864">
    <property type="term" value="C:cortical actin cytoskeleton"/>
    <property type="evidence" value="ECO:0007669"/>
    <property type="project" value="TreeGrafter"/>
</dbReference>
<feature type="non-terminal residue" evidence="6">
    <location>
        <position position="601"/>
    </location>
</feature>
<accession>A0AAV2RXS0</accession>
<dbReference type="GO" id="GO:0030042">
    <property type="term" value="P:actin filament depolymerization"/>
    <property type="evidence" value="ECO:0007669"/>
    <property type="project" value="TreeGrafter"/>
</dbReference>
<dbReference type="InterPro" id="IPR036322">
    <property type="entry name" value="WD40_repeat_dom_sf"/>
</dbReference>
<proteinExistence type="inferred from homology"/>
<feature type="repeat" description="WD" evidence="5">
    <location>
        <begin position="229"/>
        <end position="270"/>
    </location>
</feature>
<dbReference type="GO" id="GO:0045214">
    <property type="term" value="P:sarcomere organization"/>
    <property type="evidence" value="ECO:0007669"/>
    <property type="project" value="TreeGrafter"/>
</dbReference>
<evidence type="ECO:0000256" key="2">
    <source>
        <dbReference type="ARBA" id="ARBA00022737"/>
    </source>
</evidence>
<evidence type="ECO:0000313" key="7">
    <source>
        <dbReference type="Proteomes" id="UP001497623"/>
    </source>
</evidence>
<dbReference type="Pfam" id="PF00400">
    <property type="entry name" value="WD40"/>
    <property type="match status" value="7"/>
</dbReference>
<comment type="caution">
    <text evidence="6">The sequence shown here is derived from an EMBL/GenBank/DDBJ whole genome shotgun (WGS) entry which is preliminary data.</text>
</comment>
<dbReference type="AlphaFoldDB" id="A0AAV2RXS0"/>
<dbReference type="PROSITE" id="PS50082">
    <property type="entry name" value="WD_REPEATS_2"/>
    <property type="match status" value="4"/>
</dbReference>
<dbReference type="Proteomes" id="UP001497623">
    <property type="component" value="Unassembled WGS sequence"/>
</dbReference>
<keyword evidence="2" id="KW-0677">Repeat</keyword>
<evidence type="ECO:0000313" key="6">
    <source>
        <dbReference type="EMBL" id="CAL4141804.1"/>
    </source>
</evidence>
<dbReference type="InterPro" id="IPR011044">
    <property type="entry name" value="Quino_amine_DH_bsu"/>
</dbReference>
<dbReference type="Gene3D" id="2.130.10.10">
    <property type="entry name" value="YVTN repeat-like/Quinoprotein amine dehydrogenase"/>
    <property type="match status" value="2"/>
</dbReference>
<dbReference type="SUPFAM" id="SSF50969">
    <property type="entry name" value="YVTN repeat-like/Quinoprotein amine dehydrogenase"/>
    <property type="match status" value="1"/>
</dbReference>
<evidence type="ECO:0000256" key="1">
    <source>
        <dbReference type="ARBA" id="ARBA00022574"/>
    </source>
</evidence>
<feature type="repeat" description="WD" evidence="5">
    <location>
        <begin position="315"/>
        <end position="356"/>
    </location>
</feature>
<dbReference type="GO" id="GO:0051015">
    <property type="term" value="F:actin filament binding"/>
    <property type="evidence" value="ECO:0007669"/>
    <property type="project" value="TreeGrafter"/>
</dbReference>